<dbReference type="Gene3D" id="3.30.420.140">
    <property type="entry name" value="YqgF/RNase H-like domain"/>
    <property type="match status" value="1"/>
</dbReference>
<dbReference type="SUPFAM" id="SSF53098">
    <property type="entry name" value="Ribonuclease H-like"/>
    <property type="match status" value="1"/>
</dbReference>
<protein>
    <recommendedName>
        <fullName evidence="3">Resolvase</fullName>
    </recommendedName>
</protein>
<evidence type="ECO:0000313" key="2">
    <source>
        <dbReference type="Proteomes" id="UP000050465"/>
    </source>
</evidence>
<reference evidence="1 2" key="1">
    <citation type="submission" date="2015-09" db="EMBL/GenBank/DDBJ databases">
        <title>Identification and resolution of microdiversity through metagenomic sequencing of parallel consortia.</title>
        <authorList>
            <person name="Nelson W.C."/>
            <person name="Romine M.F."/>
            <person name="Lindemann S.R."/>
        </authorList>
    </citation>
    <scope>NUCLEOTIDE SEQUENCE [LARGE SCALE GENOMIC DNA]</scope>
    <source>
        <strain evidence="1">Ana</strain>
    </source>
</reference>
<sequence length="119" mass="13666">MVGLDRSLHYHQVVPVEAVTETIQTLRDTYPVSNIVLGDQTHAKQWLQTLEQLPNAPRVILIDERYSSLEARDRYWQMYPPTGLGKLMPQSLRSIPRPIDDIVAILLIERYLKKLSGEG</sequence>
<dbReference type="InterPro" id="IPR012337">
    <property type="entry name" value="RNaseH-like_sf"/>
</dbReference>
<gene>
    <name evidence="1" type="ORF">HLUCCA11_18585</name>
</gene>
<dbReference type="InterPro" id="IPR037027">
    <property type="entry name" value="YqgF/RNaseH-like_dom_sf"/>
</dbReference>
<dbReference type="AlphaFoldDB" id="A0A0P7YS49"/>
<dbReference type="EMBL" id="LJZR01000032">
    <property type="protein sequence ID" value="KPQ33423.1"/>
    <property type="molecule type" value="Genomic_DNA"/>
</dbReference>
<dbReference type="Proteomes" id="UP000050465">
    <property type="component" value="Unassembled WGS sequence"/>
</dbReference>
<organism evidence="1 2">
    <name type="scientific">Phormidesmis priestleyi Ana</name>
    <dbReference type="NCBI Taxonomy" id="1666911"/>
    <lineage>
        <taxon>Bacteria</taxon>
        <taxon>Bacillati</taxon>
        <taxon>Cyanobacteriota</taxon>
        <taxon>Cyanophyceae</taxon>
        <taxon>Leptolyngbyales</taxon>
        <taxon>Leptolyngbyaceae</taxon>
        <taxon>Phormidesmis</taxon>
    </lineage>
</organism>
<evidence type="ECO:0000313" key="1">
    <source>
        <dbReference type="EMBL" id="KPQ33423.1"/>
    </source>
</evidence>
<proteinExistence type="predicted"/>
<name>A0A0P7YS49_9CYAN</name>
<comment type="caution">
    <text evidence="1">The sequence shown here is derived from an EMBL/GenBank/DDBJ whole genome shotgun (WGS) entry which is preliminary data.</text>
</comment>
<dbReference type="GO" id="GO:0006139">
    <property type="term" value="P:nucleobase-containing compound metabolic process"/>
    <property type="evidence" value="ECO:0007669"/>
    <property type="project" value="InterPro"/>
</dbReference>
<accession>A0A0P7YS49</accession>
<dbReference type="STRING" id="1666911.HLUCCA11_18585"/>
<evidence type="ECO:0008006" key="3">
    <source>
        <dbReference type="Google" id="ProtNLM"/>
    </source>
</evidence>